<keyword evidence="3" id="KW-1185">Reference proteome</keyword>
<dbReference type="CDD" id="cd04301">
    <property type="entry name" value="NAT_SF"/>
    <property type="match status" value="1"/>
</dbReference>
<dbReference type="RefSeq" id="WP_089301285.1">
    <property type="nucleotide sequence ID" value="NZ_FZNW01000009.1"/>
</dbReference>
<gene>
    <name evidence="2" type="ORF">SAMN06265360_10919</name>
</gene>
<name>A0A238X637_9PSEU</name>
<proteinExistence type="predicted"/>
<dbReference type="SUPFAM" id="SSF55729">
    <property type="entry name" value="Acyl-CoA N-acyltransferases (Nat)"/>
    <property type="match status" value="1"/>
</dbReference>
<organism evidence="2 3">
    <name type="scientific">Haloechinothrix alba</name>
    <dbReference type="NCBI Taxonomy" id="664784"/>
    <lineage>
        <taxon>Bacteria</taxon>
        <taxon>Bacillati</taxon>
        <taxon>Actinomycetota</taxon>
        <taxon>Actinomycetes</taxon>
        <taxon>Pseudonocardiales</taxon>
        <taxon>Pseudonocardiaceae</taxon>
        <taxon>Haloechinothrix</taxon>
    </lineage>
</organism>
<sequence>MDAANSKFVTYPVTSQRWPDLAALFETPGPRGGRQDTANCWCAVWRWPMRSPESNKEALRSLVHGGEHTGLLAYRDDQPVEWVSVAPREQFARLLRTSQFKPKDEDTGGFVISCFAVDRTTHGHGIGRALVDATVRYALDAGATAVEAYPGEPTDYKGKLDWFLDYGFEATRTVGKRTIVRFTP</sequence>
<feature type="domain" description="N-acetyltransferase" evidence="1">
    <location>
        <begin position="31"/>
        <end position="184"/>
    </location>
</feature>
<dbReference type="Gene3D" id="3.40.630.30">
    <property type="match status" value="1"/>
</dbReference>
<dbReference type="Proteomes" id="UP000198348">
    <property type="component" value="Unassembled WGS sequence"/>
</dbReference>
<reference evidence="2 3" key="1">
    <citation type="submission" date="2017-06" db="EMBL/GenBank/DDBJ databases">
        <authorList>
            <person name="Kim H.J."/>
            <person name="Triplett B.A."/>
        </authorList>
    </citation>
    <scope>NUCLEOTIDE SEQUENCE [LARGE SCALE GENOMIC DNA]</scope>
    <source>
        <strain evidence="2 3">DSM 45207</strain>
    </source>
</reference>
<protein>
    <submittedName>
        <fullName evidence="2">Acetyltransferase (GNAT) family protein</fullName>
    </submittedName>
</protein>
<accession>A0A238X637</accession>
<dbReference type="OrthoDB" id="3239945at2"/>
<evidence type="ECO:0000313" key="3">
    <source>
        <dbReference type="Proteomes" id="UP000198348"/>
    </source>
</evidence>
<dbReference type="Pfam" id="PF00583">
    <property type="entry name" value="Acetyltransf_1"/>
    <property type="match status" value="1"/>
</dbReference>
<dbReference type="InterPro" id="IPR000182">
    <property type="entry name" value="GNAT_dom"/>
</dbReference>
<evidence type="ECO:0000313" key="2">
    <source>
        <dbReference type="EMBL" id="SNR53319.1"/>
    </source>
</evidence>
<evidence type="ECO:0000259" key="1">
    <source>
        <dbReference type="PROSITE" id="PS51186"/>
    </source>
</evidence>
<dbReference type="InterPro" id="IPR016181">
    <property type="entry name" value="Acyl_CoA_acyltransferase"/>
</dbReference>
<dbReference type="AlphaFoldDB" id="A0A238X637"/>
<dbReference type="EMBL" id="FZNW01000009">
    <property type="protein sequence ID" value="SNR53319.1"/>
    <property type="molecule type" value="Genomic_DNA"/>
</dbReference>
<keyword evidence="2" id="KW-0808">Transferase</keyword>
<dbReference type="GO" id="GO:0016747">
    <property type="term" value="F:acyltransferase activity, transferring groups other than amino-acyl groups"/>
    <property type="evidence" value="ECO:0007669"/>
    <property type="project" value="InterPro"/>
</dbReference>
<dbReference type="PROSITE" id="PS51186">
    <property type="entry name" value="GNAT"/>
    <property type="match status" value="1"/>
</dbReference>